<feature type="compositionally biased region" description="Acidic residues" evidence="1">
    <location>
        <begin position="73"/>
        <end position="88"/>
    </location>
</feature>
<dbReference type="OrthoDB" id="3230070at2759"/>
<evidence type="ECO:0000256" key="1">
    <source>
        <dbReference type="SAM" id="MobiDB-lite"/>
    </source>
</evidence>
<keyword evidence="3" id="KW-1185">Reference proteome</keyword>
<accession>A0A067PWT4</accession>
<gene>
    <name evidence="2" type="ORF">JAAARDRAFT_98186</name>
</gene>
<evidence type="ECO:0000313" key="3">
    <source>
        <dbReference type="Proteomes" id="UP000027265"/>
    </source>
</evidence>
<name>A0A067PWT4_9AGAM</name>
<reference evidence="3" key="1">
    <citation type="journal article" date="2014" name="Proc. Natl. Acad. Sci. U.S.A.">
        <title>Extensive sampling of basidiomycete genomes demonstrates inadequacy of the white-rot/brown-rot paradigm for wood decay fungi.</title>
        <authorList>
            <person name="Riley R."/>
            <person name="Salamov A.A."/>
            <person name="Brown D.W."/>
            <person name="Nagy L.G."/>
            <person name="Floudas D."/>
            <person name="Held B.W."/>
            <person name="Levasseur A."/>
            <person name="Lombard V."/>
            <person name="Morin E."/>
            <person name="Otillar R."/>
            <person name="Lindquist E.A."/>
            <person name="Sun H."/>
            <person name="LaButti K.M."/>
            <person name="Schmutz J."/>
            <person name="Jabbour D."/>
            <person name="Luo H."/>
            <person name="Baker S.E."/>
            <person name="Pisabarro A.G."/>
            <person name="Walton J.D."/>
            <person name="Blanchette R.A."/>
            <person name="Henrissat B."/>
            <person name="Martin F."/>
            <person name="Cullen D."/>
            <person name="Hibbett D.S."/>
            <person name="Grigoriev I.V."/>
        </authorList>
    </citation>
    <scope>NUCLEOTIDE SEQUENCE [LARGE SCALE GENOMIC DNA]</scope>
    <source>
        <strain evidence="3">MUCL 33604</strain>
    </source>
</reference>
<dbReference type="AlphaFoldDB" id="A0A067PWT4"/>
<feature type="non-terminal residue" evidence="2">
    <location>
        <position position="1"/>
    </location>
</feature>
<organism evidence="2 3">
    <name type="scientific">Jaapia argillacea MUCL 33604</name>
    <dbReference type="NCBI Taxonomy" id="933084"/>
    <lineage>
        <taxon>Eukaryota</taxon>
        <taxon>Fungi</taxon>
        <taxon>Dikarya</taxon>
        <taxon>Basidiomycota</taxon>
        <taxon>Agaricomycotina</taxon>
        <taxon>Agaricomycetes</taxon>
        <taxon>Agaricomycetidae</taxon>
        <taxon>Jaapiales</taxon>
        <taxon>Jaapiaceae</taxon>
        <taxon>Jaapia</taxon>
    </lineage>
</organism>
<proteinExistence type="predicted"/>
<sequence>CGADYQTREHIPTECPRYETHRHYLREVSSQISLPVILGTRKGINALSSFIMESGAFTKTGEPGSEHRTLPCFDEEPDVELSDEESDD</sequence>
<evidence type="ECO:0000313" key="2">
    <source>
        <dbReference type="EMBL" id="KDQ54801.1"/>
    </source>
</evidence>
<dbReference type="STRING" id="933084.A0A067PWT4"/>
<protein>
    <submittedName>
        <fullName evidence="2">Uncharacterized protein</fullName>
    </submittedName>
</protein>
<feature type="region of interest" description="Disordered" evidence="1">
    <location>
        <begin position="58"/>
        <end position="88"/>
    </location>
</feature>
<dbReference type="HOGENOM" id="CLU_163773_2_0_1"/>
<dbReference type="InParanoid" id="A0A067PWT4"/>
<feature type="non-terminal residue" evidence="2">
    <location>
        <position position="88"/>
    </location>
</feature>
<dbReference type="EMBL" id="KL197727">
    <property type="protein sequence ID" value="KDQ54801.1"/>
    <property type="molecule type" value="Genomic_DNA"/>
</dbReference>
<dbReference type="Proteomes" id="UP000027265">
    <property type="component" value="Unassembled WGS sequence"/>
</dbReference>